<feature type="compositionally biased region" description="Basic and acidic residues" evidence="1">
    <location>
        <begin position="31"/>
        <end position="40"/>
    </location>
</feature>
<feature type="region of interest" description="Disordered" evidence="1">
    <location>
        <begin position="268"/>
        <end position="447"/>
    </location>
</feature>
<reference evidence="2" key="3">
    <citation type="submission" date="2025-09" db="UniProtKB">
        <authorList>
            <consortium name="Ensembl"/>
        </authorList>
    </citation>
    <scope>IDENTIFICATION</scope>
</reference>
<evidence type="ECO:0000313" key="3">
    <source>
        <dbReference type="Proteomes" id="UP000314982"/>
    </source>
</evidence>
<feature type="compositionally biased region" description="Polar residues" evidence="1">
    <location>
        <begin position="205"/>
        <end position="228"/>
    </location>
</feature>
<keyword evidence="3" id="KW-1185">Reference proteome</keyword>
<organism evidence="2 3">
    <name type="scientific">Hucho hucho</name>
    <name type="common">huchen</name>
    <dbReference type="NCBI Taxonomy" id="62062"/>
    <lineage>
        <taxon>Eukaryota</taxon>
        <taxon>Metazoa</taxon>
        <taxon>Chordata</taxon>
        <taxon>Craniata</taxon>
        <taxon>Vertebrata</taxon>
        <taxon>Euteleostomi</taxon>
        <taxon>Actinopterygii</taxon>
        <taxon>Neopterygii</taxon>
        <taxon>Teleostei</taxon>
        <taxon>Protacanthopterygii</taxon>
        <taxon>Salmoniformes</taxon>
        <taxon>Salmonidae</taxon>
        <taxon>Salmoninae</taxon>
        <taxon>Hucho</taxon>
    </lineage>
</organism>
<evidence type="ECO:0000256" key="1">
    <source>
        <dbReference type="SAM" id="MobiDB-lite"/>
    </source>
</evidence>
<evidence type="ECO:0000313" key="2">
    <source>
        <dbReference type="Ensembl" id="ENSHHUP00000009769.1"/>
    </source>
</evidence>
<protein>
    <submittedName>
        <fullName evidence="2">Uncharacterized protein</fullName>
    </submittedName>
</protein>
<feature type="compositionally biased region" description="Basic residues" evidence="1">
    <location>
        <begin position="355"/>
        <end position="371"/>
    </location>
</feature>
<proteinExistence type="predicted"/>
<feature type="compositionally biased region" description="Low complexity" evidence="1">
    <location>
        <begin position="121"/>
        <end position="133"/>
    </location>
</feature>
<feature type="region of interest" description="Disordered" evidence="1">
    <location>
        <begin position="1"/>
        <end position="180"/>
    </location>
</feature>
<feature type="compositionally biased region" description="Polar residues" evidence="1">
    <location>
        <begin position="392"/>
        <end position="401"/>
    </location>
</feature>
<feature type="compositionally biased region" description="Low complexity" evidence="1">
    <location>
        <begin position="300"/>
        <end position="333"/>
    </location>
</feature>
<feature type="compositionally biased region" description="Polar residues" evidence="1">
    <location>
        <begin position="21"/>
        <end position="30"/>
    </location>
</feature>
<sequence>MSSLSYRKRSNLKDSIGGQGDESSLFSTLKEQSDTPDRSSLRKAKCKSTDQDDRKTSQDDDDRGSVISQAYSEATSRARKGLERRWAPHSPDFDKDSMVSSLAPSRSSRRAMPNMDDDNMSTISSITSVSRTSPRGLRRSTSWKDDGRSDSYGTLVSPSMSRRSGGRSPGSVSKADSRISVARSSRLSEFGLRMDDDDDALSMAFSQGTSAYSPHSLGRSFSTPAQPRSSDDNPPDTSDIKAVSHRNYLDPDLEKAINEVLSFKPIKFKRSKLEESDDEEENEEKKDDRNGVKGDDEGLGRSASSVRRSASGSAVDYSTRSSSSISSHSTSSSHRGKAKKKSSSDSSSDSDDRHSRKSSKKKGKKSRKGSRKKESESESSSESSSSSSSASTVSYRSSNSVKRGPARPASDEEEAAEQRPPSKKDEKKKKKKMDSMVMKYLYKPDSD</sequence>
<feature type="region of interest" description="Disordered" evidence="1">
    <location>
        <begin position="205"/>
        <end position="250"/>
    </location>
</feature>
<dbReference type="AlphaFoldDB" id="A0A4W5KCL9"/>
<feature type="compositionally biased region" description="Basic residues" evidence="1">
    <location>
        <begin position="1"/>
        <end position="10"/>
    </location>
</feature>
<accession>A0A4W5KCL9</accession>
<feature type="compositionally biased region" description="Low complexity" evidence="1">
    <location>
        <begin position="98"/>
        <end position="113"/>
    </location>
</feature>
<feature type="compositionally biased region" description="Low complexity" evidence="1">
    <location>
        <begin position="378"/>
        <end position="391"/>
    </location>
</feature>
<dbReference type="Ensembl" id="ENSHHUT00000010074.1">
    <property type="protein sequence ID" value="ENSHHUP00000009769.1"/>
    <property type="gene ID" value="ENSHHUG00000005961.1"/>
</dbReference>
<feature type="compositionally biased region" description="Basic and acidic residues" evidence="1">
    <location>
        <begin position="416"/>
        <end position="425"/>
    </location>
</feature>
<dbReference type="Proteomes" id="UP000314982">
    <property type="component" value="Unassembled WGS sequence"/>
</dbReference>
<reference evidence="2" key="2">
    <citation type="submission" date="2025-08" db="UniProtKB">
        <authorList>
            <consortium name="Ensembl"/>
        </authorList>
    </citation>
    <scope>IDENTIFICATION</scope>
</reference>
<reference evidence="3" key="1">
    <citation type="submission" date="2018-06" db="EMBL/GenBank/DDBJ databases">
        <title>Genome assembly of Danube salmon.</title>
        <authorList>
            <person name="Macqueen D.J."/>
            <person name="Gundappa M.K."/>
        </authorList>
    </citation>
    <scope>NUCLEOTIDE SEQUENCE [LARGE SCALE GENOMIC DNA]</scope>
</reference>
<feature type="compositionally biased region" description="Basic and acidic residues" evidence="1">
    <location>
        <begin position="283"/>
        <end position="299"/>
    </location>
</feature>
<feature type="compositionally biased region" description="Basic and acidic residues" evidence="1">
    <location>
        <begin position="47"/>
        <end position="58"/>
    </location>
</feature>
<feature type="compositionally biased region" description="Polar residues" evidence="1">
    <location>
        <begin position="66"/>
        <end position="75"/>
    </location>
</feature>
<feature type="compositionally biased region" description="Basic and acidic residues" evidence="1">
    <location>
        <begin position="80"/>
        <end position="97"/>
    </location>
</feature>
<name>A0A4W5KCL9_9TELE</name>
<dbReference type="STRING" id="62062.ENSHHUP00000009769"/>